<reference evidence="2" key="1">
    <citation type="submission" date="2020-05" db="EMBL/GenBank/DDBJ databases">
        <title>WGS assembly of Panicum virgatum.</title>
        <authorList>
            <person name="Lovell J.T."/>
            <person name="Jenkins J."/>
            <person name="Shu S."/>
            <person name="Juenger T.E."/>
            <person name="Schmutz J."/>
        </authorList>
    </citation>
    <scope>NUCLEOTIDE SEQUENCE</scope>
    <source>
        <strain evidence="2">AP13</strain>
    </source>
</reference>
<gene>
    <name evidence="2" type="ORF">PVAP13_9NG839800</name>
</gene>
<evidence type="ECO:0000313" key="3">
    <source>
        <dbReference type="Proteomes" id="UP000823388"/>
    </source>
</evidence>
<dbReference type="EMBL" id="CM029054">
    <property type="protein sequence ID" value="KAG2538175.1"/>
    <property type="molecule type" value="Genomic_DNA"/>
</dbReference>
<organism evidence="2 3">
    <name type="scientific">Panicum virgatum</name>
    <name type="common">Blackwell switchgrass</name>
    <dbReference type="NCBI Taxonomy" id="38727"/>
    <lineage>
        <taxon>Eukaryota</taxon>
        <taxon>Viridiplantae</taxon>
        <taxon>Streptophyta</taxon>
        <taxon>Embryophyta</taxon>
        <taxon>Tracheophyta</taxon>
        <taxon>Spermatophyta</taxon>
        <taxon>Magnoliopsida</taxon>
        <taxon>Liliopsida</taxon>
        <taxon>Poales</taxon>
        <taxon>Poaceae</taxon>
        <taxon>PACMAD clade</taxon>
        <taxon>Panicoideae</taxon>
        <taxon>Panicodae</taxon>
        <taxon>Paniceae</taxon>
        <taxon>Panicinae</taxon>
        <taxon>Panicum</taxon>
        <taxon>Panicum sect. Hiantes</taxon>
    </lineage>
</organism>
<dbReference type="AlphaFoldDB" id="A0A8T0MMF4"/>
<feature type="compositionally biased region" description="Low complexity" evidence="1">
    <location>
        <begin position="59"/>
        <end position="69"/>
    </location>
</feature>
<feature type="region of interest" description="Disordered" evidence="1">
    <location>
        <begin position="1"/>
        <end position="69"/>
    </location>
</feature>
<evidence type="ECO:0000313" key="2">
    <source>
        <dbReference type="EMBL" id="KAG2538175.1"/>
    </source>
</evidence>
<protein>
    <submittedName>
        <fullName evidence="2">Uncharacterized protein</fullName>
    </submittedName>
</protein>
<evidence type="ECO:0000256" key="1">
    <source>
        <dbReference type="SAM" id="MobiDB-lite"/>
    </source>
</evidence>
<accession>A0A8T0MMF4</accession>
<dbReference type="Proteomes" id="UP000823388">
    <property type="component" value="Chromosome 9N"/>
</dbReference>
<comment type="caution">
    <text evidence="2">The sequence shown here is derived from an EMBL/GenBank/DDBJ whole genome shotgun (WGS) entry which is preliminary data.</text>
</comment>
<name>A0A8T0MMF4_PANVG</name>
<feature type="compositionally biased region" description="Low complexity" evidence="1">
    <location>
        <begin position="7"/>
        <end position="20"/>
    </location>
</feature>
<proteinExistence type="predicted"/>
<sequence length="176" mass="19116">MEGGGRRSAAAVTRARAWAGMEEARRSSAEWPSRARSPRTPPRVAAAGERYGRPRACHAAGPARAEGPGPIHPSPLVACSVLNPALARPLAPARPARRQPRARESRSIRGEKQPWEGRQGRTPPERKMRTALRRCAWRSSGRTRAWGRRPSRAPPPLLLLVALVALVKSPTAMEAA</sequence>
<feature type="compositionally biased region" description="Basic and acidic residues" evidence="1">
    <location>
        <begin position="101"/>
        <end position="128"/>
    </location>
</feature>
<keyword evidence="3" id="KW-1185">Reference proteome</keyword>
<feature type="region of interest" description="Disordered" evidence="1">
    <location>
        <begin position="87"/>
        <end position="130"/>
    </location>
</feature>